<evidence type="ECO:0000256" key="5">
    <source>
        <dbReference type="ARBA" id="ARBA00022806"/>
    </source>
</evidence>
<dbReference type="GO" id="GO:0004386">
    <property type="term" value="F:helicase activity"/>
    <property type="evidence" value="ECO:0007669"/>
    <property type="project" value="UniProtKB-KW"/>
</dbReference>
<keyword evidence="12" id="KW-1185">Reference proteome</keyword>
<protein>
    <submittedName>
        <fullName evidence="11">PD-(D/E)XK nuclease family protein</fullName>
    </submittedName>
</protein>
<evidence type="ECO:0000256" key="8">
    <source>
        <dbReference type="ARBA" id="ARBA00023125"/>
    </source>
</evidence>
<keyword evidence="2" id="KW-0547">Nucleotide-binding</keyword>
<dbReference type="InterPro" id="IPR027417">
    <property type="entry name" value="P-loop_NTPase"/>
</dbReference>
<dbReference type="GO" id="GO:0004527">
    <property type="term" value="F:exonuclease activity"/>
    <property type="evidence" value="ECO:0007669"/>
    <property type="project" value="UniProtKB-KW"/>
</dbReference>
<dbReference type="InterPro" id="IPR049035">
    <property type="entry name" value="ADDB_N"/>
</dbReference>
<name>A0AAP2RHS5_9FIRM</name>
<dbReference type="GO" id="GO:0006281">
    <property type="term" value="P:DNA repair"/>
    <property type="evidence" value="ECO:0007669"/>
    <property type="project" value="UniProtKB-KW"/>
</dbReference>
<keyword evidence="9" id="KW-0234">DNA repair</keyword>
<keyword evidence="8" id="KW-0238">DNA-binding</keyword>
<dbReference type="PROSITE" id="PS51217">
    <property type="entry name" value="UVRD_HELICASE_CTER"/>
    <property type="match status" value="1"/>
</dbReference>
<dbReference type="InterPro" id="IPR011604">
    <property type="entry name" value="PDDEXK-like_dom_sf"/>
</dbReference>
<evidence type="ECO:0000256" key="9">
    <source>
        <dbReference type="ARBA" id="ARBA00023204"/>
    </source>
</evidence>
<gene>
    <name evidence="11" type="ORF">LQE92_03500</name>
</gene>
<dbReference type="AlphaFoldDB" id="A0AAP2RHS5"/>
<dbReference type="PANTHER" id="PTHR30591">
    <property type="entry name" value="RECBCD ENZYME SUBUNIT RECC"/>
    <property type="match status" value="1"/>
</dbReference>
<dbReference type="Gene3D" id="3.90.320.10">
    <property type="match status" value="1"/>
</dbReference>
<evidence type="ECO:0000313" key="12">
    <source>
        <dbReference type="Proteomes" id="UP001299265"/>
    </source>
</evidence>
<evidence type="ECO:0000256" key="3">
    <source>
        <dbReference type="ARBA" id="ARBA00022763"/>
    </source>
</evidence>
<evidence type="ECO:0000256" key="6">
    <source>
        <dbReference type="ARBA" id="ARBA00022839"/>
    </source>
</evidence>
<dbReference type="SUPFAM" id="SSF52540">
    <property type="entry name" value="P-loop containing nucleoside triphosphate hydrolases"/>
    <property type="match status" value="2"/>
</dbReference>
<dbReference type="Pfam" id="PF12705">
    <property type="entry name" value="PDDEXK_1"/>
    <property type="match status" value="1"/>
</dbReference>
<comment type="caution">
    <text evidence="11">The sequence shown here is derived from an EMBL/GenBank/DDBJ whole genome shotgun (WGS) entry which is preliminary data.</text>
</comment>
<dbReference type="EMBL" id="JAJNOR010000001">
    <property type="protein sequence ID" value="MCD2491689.1"/>
    <property type="molecule type" value="Genomic_DNA"/>
</dbReference>
<keyword evidence="4" id="KW-0378">Hydrolase</keyword>
<sequence length="1138" mass="128551">MSLQFILGGAGTGKSYYMNHALVKEASEHPEQQFFAIVPEQFTMETQKELVDIHPGHSILNIDILSFDRLAYRVFEELSCVPHAVLDDMGKSMVLRKACAGVEKELEVYRGHLDRAGFIDQLKSVMSEFGQYRIGEEELKRLTASTVNRPLLHKKLEDLQVLFGAFRASMEEGTITAEELLAALCRVLPRSEKVRDSVIALDGFTGFTPAQYEVLALLLCQGRRVMVAVTIDVDADPYGEKKNHDIFSLSRKTIGTLSRMAEELRTGRDEDVLMEKRQPQRFRESKELMFLSEQILRCPCRVWKGVPEDIILFRAGTPVEEARTMARRISVLVREEGFRYRDIAVVCGDMAGYRPILEQAMKEAGIPCFLDDKRSLLTNPLVEYMRAALEIVEKDFSYESVFRYLKCGFLPVEEDVLYEMENYVLALGIRGHKRWSSPWERIYRGGEHVNLEALNRAREAVAGPLLTLREAFKQKGASVRQMTEALFLWMEGQEAESVLKQMAERFEEAGEYSLAKEYEQAYELLLGLFDRIVGLLGDETLSVRTYNDVLDAGCREIRVGVIPAAIDRVLVGDVERSRLKDIKALFFIGVNDGNVPSPGKQGGLLSELDREELKAYVELVPTRRESSLMDKFYFYLTVTKPSRKLFISYAAADEAGGGKSPSSYIAFLCRVFPELETEAEPEREPSHILTPSLAMKMLAEGMEEYRNGKASKTWTALYDCLYSEEENRHLLKRMADAAFYTYGGDQISRAVARVLYGEPLYGSVTRLETYAVCAYAQFLTYGLNLVKRKEFEFAALDMGNVFHRAIELCFRKAEEKGVSIASADDGERHELVEAAMEEAADSLGSDILKSSSRNHYLYDRMKKITEKTIWALGEQLAAGRFEPAAFELSFEPGENSAMRITLSEGGSMQLKGKIDRVDLFEDEEHVYVKIVDYKSGGADFDLNAVYHGLQLQLVVYMDAVMRREQKKRPGKEIVPAGMFYYQIQDPVLERESAGTSPEDAVLEALRPKGLFNGEEQVVSLFQQEGGENGASRWIPAVMKDGSLVKGKSAAASKEQFFHLRNFVSGRMKEFGTAIAGGDVTAAPYKRRDRTGCDYCDFRSVCGFDKKTAGYDYKRLAERKPEEIWKEMAEKDENGGKGR</sequence>
<keyword evidence="5" id="KW-0347">Helicase</keyword>
<proteinExistence type="predicted"/>
<feature type="domain" description="UvrD-like helicase C-terminal" evidence="10">
    <location>
        <begin position="279"/>
        <end position="567"/>
    </location>
</feature>
<keyword evidence="7" id="KW-0067">ATP-binding</keyword>
<keyword evidence="3" id="KW-0227">DNA damage</keyword>
<keyword evidence="6" id="KW-0269">Exonuclease</keyword>
<dbReference type="Gene3D" id="3.40.50.300">
    <property type="entry name" value="P-loop containing nucleotide triphosphate hydrolases"/>
    <property type="match status" value="4"/>
</dbReference>
<accession>A0AAP2RHS5</accession>
<dbReference type="GO" id="GO:0005524">
    <property type="term" value="F:ATP binding"/>
    <property type="evidence" value="ECO:0007669"/>
    <property type="project" value="UniProtKB-KW"/>
</dbReference>
<dbReference type="GO" id="GO:0003677">
    <property type="term" value="F:DNA binding"/>
    <property type="evidence" value="ECO:0007669"/>
    <property type="project" value="UniProtKB-KW"/>
</dbReference>
<dbReference type="GO" id="GO:0006310">
    <property type="term" value="P:DNA recombination"/>
    <property type="evidence" value="ECO:0007669"/>
    <property type="project" value="TreeGrafter"/>
</dbReference>
<evidence type="ECO:0000256" key="1">
    <source>
        <dbReference type="ARBA" id="ARBA00022722"/>
    </source>
</evidence>
<dbReference type="RefSeq" id="WP_231061602.1">
    <property type="nucleotide sequence ID" value="NZ_JAJNOR010000001.1"/>
</dbReference>
<evidence type="ECO:0000259" key="10">
    <source>
        <dbReference type="PROSITE" id="PS51217"/>
    </source>
</evidence>
<dbReference type="Proteomes" id="UP001299265">
    <property type="component" value="Unassembled WGS sequence"/>
</dbReference>
<dbReference type="InterPro" id="IPR038726">
    <property type="entry name" value="PDDEXK_AddAB-type"/>
</dbReference>
<dbReference type="PANTHER" id="PTHR30591:SF1">
    <property type="entry name" value="RECBCD ENZYME SUBUNIT RECC"/>
    <property type="match status" value="1"/>
</dbReference>
<evidence type="ECO:0000313" key="11">
    <source>
        <dbReference type="EMBL" id="MCD2491689.1"/>
    </source>
</evidence>
<dbReference type="Pfam" id="PF21445">
    <property type="entry name" value="ADDB_N"/>
    <property type="match status" value="1"/>
</dbReference>
<evidence type="ECO:0000256" key="7">
    <source>
        <dbReference type="ARBA" id="ARBA00022840"/>
    </source>
</evidence>
<reference evidence="11 12" key="1">
    <citation type="submission" date="2021-11" db="EMBL/GenBank/DDBJ databases">
        <title>Lacrimispora sp. nov. NSJ-141 isolated from human feces.</title>
        <authorList>
            <person name="Abdugheni R."/>
        </authorList>
    </citation>
    <scope>NUCLEOTIDE SEQUENCE [LARGE SCALE GENOMIC DNA]</scope>
    <source>
        <strain evidence="11 12">NSJ-141</strain>
    </source>
</reference>
<evidence type="ECO:0000256" key="2">
    <source>
        <dbReference type="ARBA" id="ARBA00022741"/>
    </source>
</evidence>
<dbReference type="InterPro" id="IPR014017">
    <property type="entry name" value="DNA_helicase_UvrD-like_C"/>
</dbReference>
<evidence type="ECO:0000256" key="4">
    <source>
        <dbReference type="ARBA" id="ARBA00022801"/>
    </source>
</evidence>
<keyword evidence="1" id="KW-0540">Nuclease</keyword>
<organism evidence="11 12">
    <name type="scientific">Lientehia hominis</name>
    <dbReference type="NCBI Taxonomy" id="2897778"/>
    <lineage>
        <taxon>Bacteria</taxon>
        <taxon>Bacillati</taxon>
        <taxon>Bacillota</taxon>
        <taxon>Clostridia</taxon>
        <taxon>Lachnospirales</taxon>
        <taxon>Lachnospiraceae</taxon>
        <taxon>Lientehia</taxon>
    </lineage>
</organism>